<dbReference type="InterPro" id="IPR036397">
    <property type="entry name" value="RNaseH_sf"/>
</dbReference>
<dbReference type="AlphaFoldDB" id="A0A8H3M4C5"/>
<sequence>MFLEQLLDDQEYLLFRENIRIKFDIPFNVSLTWYNALLINNLNNNNDTLCLINDIYGQNFTSTSIRIDKFTQELERIRKEKCYTSKLILINLDNLDIPIIGTLVKNTDFNNISFNLEHYNILFTIETKFNNTNVLYTGQGTSSTSLGTHLVPIDYDNLIIILTLQQHFSTTHNTTHFGDDEFLLIACRSTIHNTFSLDSFFIHFEYNAKSEELFTIQRHLSHHCNITFYTDGSLINANFSQASMAAGFLVVSELNIITHSFITSIENWLSSLRTEISVILYILIVSPQNCNIDIFTDSQNAINTITKLSRLCHLTPSEQLLTLEKTKKQFSFLYGDANCLLCHDFLEDFSHIWTCSYHETFILTIYNKFKNSNLNVILVQHPILTIINLLSNFEALGLFANLQDTNKFNFIDIFKGLVPIDLCIFISQYLSHSRLVILLTKIYNDIYEDCSTLWHNYCSGFAITENDLSITHCIKRFHCFKMKTNIDHNFSYLSENWDLNLAESPSLDWMLVS</sequence>
<dbReference type="GO" id="GO:0003676">
    <property type="term" value="F:nucleic acid binding"/>
    <property type="evidence" value="ECO:0007669"/>
    <property type="project" value="InterPro"/>
</dbReference>
<name>A0A8H3M4C5_9GLOM</name>
<dbReference type="InterPro" id="IPR012337">
    <property type="entry name" value="RNaseH-like_sf"/>
</dbReference>
<dbReference type="Pfam" id="PF00075">
    <property type="entry name" value="RNase_H"/>
    <property type="match status" value="1"/>
</dbReference>
<feature type="domain" description="RNase H type-1" evidence="1">
    <location>
        <begin position="226"/>
        <end position="308"/>
    </location>
</feature>
<dbReference type="EMBL" id="BLAL01000271">
    <property type="protein sequence ID" value="GES98492.1"/>
    <property type="molecule type" value="Genomic_DNA"/>
</dbReference>
<reference evidence="2" key="1">
    <citation type="submission" date="2019-10" db="EMBL/GenBank/DDBJ databases">
        <title>Conservation and host-specific expression of non-tandemly repeated heterogenous ribosome RNA gene in arbuscular mycorrhizal fungi.</title>
        <authorList>
            <person name="Maeda T."/>
            <person name="Kobayashi Y."/>
            <person name="Nakagawa T."/>
            <person name="Ezawa T."/>
            <person name="Yamaguchi K."/>
            <person name="Bino T."/>
            <person name="Nishimoto Y."/>
            <person name="Shigenobu S."/>
            <person name="Kawaguchi M."/>
        </authorList>
    </citation>
    <scope>NUCLEOTIDE SEQUENCE</scope>
    <source>
        <strain evidence="2">HR1</strain>
    </source>
</reference>
<gene>
    <name evidence="2" type="ORF">RCL2_002503900</name>
</gene>
<protein>
    <recommendedName>
        <fullName evidence="1">RNase H type-1 domain-containing protein</fullName>
    </recommendedName>
</protein>
<evidence type="ECO:0000259" key="1">
    <source>
        <dbReference type="Pfam" id="PF00075"/>
    </source>
</evidence>
<dbReference type="InterPro" id="IPR002156">
    <property type="entry name" value="RNaseH_domain"/>
</dbReference>
<dbReference type="GO" id="GO:0004523">
    <property type="term" value="F:RNA-DNA hybrid ribonuclease activity"/>
    <property type="evidence" value="ECO:0007669"/>
    <property type="project" value="InterPro"/>
</dbReference>
<dbReference type="Gene3D" id="3.30.420.10">
    <property type="entry name" value="Ribonuclease H-like superfamily/Ribonuclease H"/>
    <property type="match status" value="1"/>
</dbReference>
<evidence type="ECO:0000313" key="2">
    <source>
        <dbReference type="EMBL" id="GES98492.1"/>
    </source>
</evidence>
<dbReference type="Proteomes" id="UP000615446">
    <property type="component" value="Unassembled WGS sequence"/>
</dbReference>
<accession>A0A8H3M4C5</accession>
<evidence type="ECO:0000313" key="3">
    <source>
        <dbReference type="Proteomes" id="UP000615446"/>
    </source>
</evidence>
<organism evidence="2 3">
    <name type="scientific">Rhizophagus clarus</name>
    <dbReference type="NCBI Taxonomy" id="94130"/>
    <lineage>
        <taxon>Eukaryota</taxon>
        <taxon>Fungi</taxon>
        <taxon>Fungi incertae sedis</taxon>
        <taxon>Mucoromycota</taxon>
        <taxon>Glomeromycotina</taxon>
        <taxon>Glomeromycetes</taxon>
        <taxon>Glomerales</taxon>
        <taxon>Glomeraceae</taxon>
        <taxon>Rhizophagus</taxon>
    </lineage>
</organism>
<comment type="caution">
    <text evidence="2">The sequence shown here is derived from an EMBL/GenBank/DDBJ whole genome shotgun (WGS) entry which is preliminary data.</text>
</comment>
<proteinExistence type="predicted"/>
<dbReference type="SUPFAM" id="SSF53098">
    <property type="entry name" value="Ribonuclease H-like"/>
    <property type="match status" value="1"/>
</dbReference>